<keyword evidence="4" id="KW-1185">Reference proteome</keyword>
<dbReference type="PROSITE" id="PS51186">
    <property type="entry name" value="GNAT"/>
    <property type="match status" value="1"/>
</dbReference>
<protein>
    <submittedName>
        <fullName evidence="3">GNAT family N-acetyltransferase</fullName>
    </submittedName>
</protein>
<feature type="domain" description="N-acetyltransferase" evidence="2">
    <location>
        <begin position="10"/>
        <end position="175"/>
    </location>
</feature>
<gene>
    <name evidence="3" type="ORF">NBRC116598_11990</name>
</gene>
<proteinExistence type="predicted"/>
<dbReference type="CDD" id="cd04301">
    <property type="entry name" value="NAT_SF"/>
    <property type="match status" value="1"/>
</dbReference>
<name>A0ABQ0AIQ3_9RHOB</name>
<sequence>MAADSSPDGLTLRPARLDDASSLAALSIEVWLSTYLRHGVNSLFADYVFSELTPARFQSLLQQKSETFIVSQNVEGIDGFIRISEGQSPPAGLGSAVEIATLYVQPRHHGRGLGQALLQAGLQCCADLAAPAPWLTTNSENTAAIGFYQRMGFEITGETAFCLGSQSYPNTLLTYCPKAR</sequence>
<keyword evidence="1" id="KW-0808">Transferase</keyword>
<dbReference type="InterPro" id="IPR000182">
    <property type="entry name" value="GNAT_dom"/>
</dbReference>
<dbReference type="InterPro" id="IPR016181">
    <property type="entry name" value="Acyl_CoA_acyltransferase"/>
</dbReference>
<comment type="caution">
    <text evidence="3">The sequence shown here is derived from an EMBL/GenBank/DDBJ whole genome shotgun (WGS) entry which is preliminary data.</text>
</comment>
<evidence type="ECO:0000313" key="3">
    <source>
        <dbReference type="EMBL" id="GAA6195755.1"/>
    </source>
</evidence>
<organism evidence="3 4">
    <name type="scientific">Pseudophaeobacter arcticus</name>
    <dbReference type="NCBI Taxonomy" id="385492"/>
    <lineage>
        <taxon>Bacteria</taxon>
        <taxon>Pseudomonadati</taxon>
        <taxon>Pseudomonadota</taxon>
        <taxon>Alphaproteobacteria</taxon>
        <taxon>Rhodobacterales</taxon>
        <taxon>Paracoccaceae</taxon>
        <taxon>Pseudophaeobacter</taxon>
    </lineage>
</organism>
<evidence type="ECO:0000256" key="1">
    <source>
        <dbReference type="ARBA" id="ARBA00022679"/>
    </source>
</evidence>
<dbReference type="PANTHER" id="PTHR13947:SF37">
    <property type="entry name" value="LD18367P"/>
    <property type="match status" value="1"/>
</dbReference>
<evidence type="ECO:0000313" key="4">
    <source>
        <dbReference type="Proteomes" id="UP001441944"/>
    </source>
</evidence>
<reference evidence="3 4" key="1">
    <citation type="submission" date="2024-04" db="EMBL/GenBank/DDBJ databases">
        <title>Draft genome sequence of Pseudophaeobacter arcticus NBRC 116598.</title>
        <authorList>
            <person name="Miyakawa T."/>
            <person name="Kusuya Y."/>
            <person name="Miura T."/>
        </authorList>
    </citation>
    <scope>NUCLEOTIDE SEQUENCE [LARGE SCALE GENOMIC DNA]</scope>
    <source>
        <strain evidence="3 4">SU-CL00105</strain>
    </source>
</reference>
<dbReference type="Proteomes" id="UP001441944">
    <property type="component" value="Unassembled WGS sequence"/>
</dbReference>
<dbReference type="EMBL" id="BAABWU010000003">
    <property type="protein sequence ID" value="GAA6195755.1"/>
    <property type="molecule type" value="Genomic_DNA"/>
</dbReference>
<accession>A0ABQ0AIQ3</accession>
<dbReference type="Gene3D" id="3.40.630.30">
    <property type="match status" value="1"/>
</dbReference>
<dbReference type="PANTHER" id="PTHR13947">
    <property type="entry name" value="GNAT FAMILY N-ACETYLTRANSFERASE"/>
    <property type="match status" value="1"/>
</dbReference>
<dbReference type="Pfam" id="PF00583">
    <property type="entry name" value="Acetyltransf_1"/>
    <property type="match status" value="1"/>
</dbReference>
<dbReference type="InterPro" id="IPR050769">
    <property type="entry name" value="NAT_camello-type"/>
</dbReference>
<evidence type="ECO:0000259" key="2">
    <source>
        <dbReference type="PROSITE" id="PS51186"/>
    </source>
</evidence>
<dbReference type="SUPFAM" id="SSF55729">
    <property type="entry name" value="Acyl-CoA N-acyltransferases (Nat)"/>
    <property type="match status" value="1"/>
</dbReference>
<dbReference type="RefSeq" id="WP_353397929.1">
    <property type="nucleotide sequence ID" value="NZ_BAABWU010000003.1"/>
</dbReference>